<keyword evidence="6" id="KW-0256">Endoplasmic reticulum</keyword>
<protein>
    <recommendedName>
        <fullName evidence="12">Phosphatidate cytidylyltransferase</fullName>
    </recommendedName>
</protein>
<gene>
    <name evidence="10" type="ORF">A3C93_02005</name>
</gene>
<evidence type="ECO:0000313" key="11">
    <source>
        <dbReference type="Proteomes" id="UP000178636"/>
    </source>
</evidence>
<evidence type="ECO:0000256" key="9">
    <source>
        <dbReference type="SAM" id="Phobius"/>
    </source>
</evidence>
<name>A0A1G2DHV5_9BACT</name>
<comment type="similarity">
    <text evidence="2">Belongs to the polyprenol kinase family.</text>
</comment>
<dbReference type="AlphaFoldDB" id="A0A1G2DHV5"/>
<keyword evidence="3" id="KW-0808">Transferase</keyword>
<dbReference type="EMBL" id="MHLO01000006">
    <property type="protein sequence ID" value="OGZ13225.1"/>
    <property type="molecule type" value="Genomic_DNA"/>
</dbReference>
<evidence type="ECO:0000256" key="7">
    <source>
        <dbReference type="ARBA" id="ARBA00022989"/>
    </source>
</evidence>
<feature type="transmembrane region" description="Helical" evidence="9">
    <location>
        <begin position="81"/>
        <end position="102"/>
    </location>
</feature>
<feature type="transmembrane region" description="Helical" evidence="9">
    <location>
        <begin position="48"/>
        <end position="69"/>
    </location>
</feature>
<evidence type="ECO:0000256" key="4">
    <source>
        <dbReference type="ARBA" id="ARBA00022692"/>
    </source>
</evidence>
<keyword evidence="8 9" id="KW-0472">Membrane</keyword>
<evidence type="ECO:0000256" key="1">
    <source>
        <dbReference type="ARBA" id="ARBA00004477"/>
    </source>
</evidence>
<reference evidence="10 11" key="1">
    <citation type="journal article" date="2016" name="Nat. Commun.">
        <title>Thousands of microbial genomes shed light on interconnected biogeochemical processes in an aquifer system.</title>
        <authorList>
            <person name="Anantharaman K."/>
            <person name="Brown C.T."/>
            <person name="Hug L.A."/>
            <person name="Sharon I."/>
            <person name="Castelle C.J."/>
            <person name="Probst A.J."/>
            <person name="Thomas B.C."/>
            <person name="Singh A."/>
            <person name="Wilkins M.J."/>
            <person name="Karaoz U."/>
            <person name="Brodie E.L."/>
            <person name="Williams K.H."/>
            <person name="Hubbard S.S."/>
            <person name="Banfield J.F."/>
        </authorList>
    </citation>
    <scope>NUCLEOTIDE SEQUENCE [LARGE SCALE GENOMIC DNA]</scope>
</reference>
<evidence type="ECO:0000256" key="8">
    <source>
        <dbReference type="ARBA" id="ARBA00023136"/>
    </source>
</evidence>
<dbReference type="PANTHER" id="PTHR13205:SF15">
    <property type="entry name" value="DOLICHOL KINASE"/>
    <property type="match status" value="1"/>
</dbReference>
<feature type="transmembrane region" description="Helical" evidence="9">
    <location>
        <begin position="108"/>
        <end position="130"/>
    </location>
</feature>
<organism evidence="10 11">
    <name type="scientific">Candidatus Lloydbacteria bacterium RIFCSPHIGHO2_02_FULL_54_17</name>
    <dbReference type="NCBI Taxonomy" id="1798664"/>
    <lineage>
        <taxon>Bacteria</taxon>
        <taxon>Candidatus Lloydiibacteriota</taxon>
    </lineage>
</organism>
<proteinExistence type="inferred from homology"/>
<evidence type="ECO:0008006" key="12">
    <source>
        <dbReference type="Google" id="ProtNLM"/>
    </source>
</evidence>
<comment type="subcellular location">
    <subcellularLocation>
        <location evidence="1">Endoplasmic reticulum membrane</location>
        <topology evidence="1">Multi-pass membrane protein</topology>
    </subcellularLocation>
</comment>
<keyword evidence="4 9" id="KW-0812">Transmembrane</keyword>
<dbReference type="InterPro" id="IPR032974">
    <property type="entry name" value="Polypren_kinase"/>
</dbReference>
<sequence length="207" mass="21774">MYAATVLLLCYSGVFAAAEALFRFGVAREFSRKFAHVFGAGVTMLLPFYGSLLLAGIFGVLFTTVILAARKYGFIQSIREGPTAYGSVLFPIGLTLACVLFWNDPLALLAGIAIFGLADPVAAIVGGSFGKIHYDISGPKTLEGSIAFFAASVTVFLVVMSFARVDFRIFPLIAASAFLALTEGSFGNGKDNLILPAAGAFAASLFL</sequence>
<comment type="caution">
    <text evidence="10">The sequence shown here is derived from an EMBL/GenBank/DDBJ whole genome shotgun (WGS) entry which is preliminary data.</text>
</comment>
<dbReference type="STRING" id="1798664.A3C93_02005"/>
<keyword evidence="5" id="KW-0418">Kinase</keyword>
<accession>A0A1G2DHV5</accession>
<evidence type="ECO:0000256" key="2">
    <source>
        <dbReference type="ARBA" id="ARBA00010794"/>
    </source>
</evidence>
<dbReference type="PANTHER" id="PTHR13205">
    <property type="entry name" value="TRANSMEMBRANE PROTEIN 15-RELATED"/>
    <property type="match status" value="1"/>
</dbReference>
<evidence type="ECO:0000313" key="10">
    <source>
        <dbReference type="EMBL" id="OGZ13225.1"/>
    </source>
</evidence>
<evidence type="ECO:0000256" key="3">
    <source>
        <dbReference type="ARBA" id="ARBA00022679"/>
    </source>
</evidence>
<evidence type="ECO:0000256" key="6">
    <source>
        <dbReference type="ARBA" id="ARBA00022824"/>
    </source>
</evidence>
<dbReference type="GO" id="GO:0004168">
    <property type="term" value="F:dolichol kinase activity"/>
    <property type="evidence" value="ECO:0007669"/>
    <property type="project" value="TreeGrafter"/>
</dbReference>
<dbReference type="GO" id="GO:0043048">
    <property type="term" value="P:dolichyl monophosphate biosynthetic process"/>
    <property type="evidence" value="ECO:0007669"/>
    <property type="project" value="TreeGrafter"/>
</dbReference>
<keyword evidence="7 9" id="KW-1133">Transmembrane helix</keyword>
<evidence type="ECO:0000256" key="5">
    <source>
        <dbReference type="ARBA" id="ARBA00022777"/>
    </source>
</evidence>
<dbReference type="Proteomes" id="UP000178636">
    <property type="component" value="Unassembled WGS sequence"/>
</dbReference>
<feature type="transmembrane region" description="Helical" evidence="9">
    <location>
        <begin position="142"/>
        <end position="163"/>
    </location>
</feature>